<dbReference type="CDD" id="cd24007">
    <property type="entry name" value="ASKHA_NBD_eukNAGK-like"/>
    <property type="match status" value="1"/>
</dbReference>
<dbReference type="PANTHER" id="PTHR43190">
    <property type="entry name" value="N-ACETYL-D-GLUCOSAMINE KINASE"/>
    <property type="match status" value="1"/>
</dbReference>
<feature type="domain" description="ATPase BadF/BadG/BcrA/BcrD type" evidence="1">
    <location>
        <begin position="5"/>
        <end position="279"/>
    </location>
</feature>
<dbReference type="InterPro" id="IPR043129">
    <property type="entry name" value="ATPase_NBD"/>
</dbReference>
<sequence>MKYIIGVDGGGTKTEAIAYNMEGKEICKAATGYGSLIIDKKTALNNIIQAIEICVNTLKENELIGIYLGLAGIEAGENKKLVEKAVKSKFNTHVEIYNDAELAFYALLKGEEGILAISGTGSIALGISKGKKIISGGWGHLLGDEGSGYNIAINAYKRMIYEEELGLEKSKLTKTILKELSLQNVQDIKGIVYYSAKDEIASIVPTIVKLAEEQEENALGILKEAGMEIALMVHRLWKKLKLQGTIKVALKGSIITKIKFVREAFNAHLLNLIENVEIIDEDVSSCKGAYYLAKQKI</sequence>
<gene>
    <name evidence="2" type="ORF">I6U51_19525</name>
</gene>
<evidence type="ECO:0000313" key="3">
    <source>
        <dbReference type="Proteomes" id="UP000622687"/>
    </source>
</evidence>
<dbReference type="InterPro" id="IPR052519">
    <property type="entry name" value="Euk-type_GlcNAc_Kinase"/>
</dbReference>
<proteinExistence type="predicted"/>
<dbReference type="InterPro" id="IPR002731">
    <property type="entry name" value="ATPase_BadF"/>
</dbReference>
<dbReference type="Gene3D" id="3.30.420.40">
    <property type="match status" value="2"/>
</dbReference>
<comment type="caution">
    <text evidence="2">The sequence shown here is derived from an EMBL/GenBank/DDBJ whole genome shotgun (WGS) entry which is preliminary data.</text>
</comment>
<name>A0A934HUL8_9CLOT</name>
<dbReference type="AlphaFoldDB" id="A0A934HUL8"/>
<dbReference type="Pfam" id="PF01869">
    <property type="entry name" value="BcrAD_BadFG"/>
    <property type="match status" value="1"/>
</dbReference>
<evidence type="ECO:0000259" key="1">
    <source>
        <dbReference type="Pfam" id="PF01869"/>
    </source>
</evidence>
<evidence type="ECO:0000313" key="2">
    <source>
        <dbReference type="EMBL" id="MBI6874866.1"/>
    </source>
</evidence>
<protein>
    <submittedName>
        <fullName evidence="2">ATPase</fullName>
    </submittedName>
</protein>
<organism evidence="2 3">
    <name type="scientific">Clostridium aciditolerans</name>
    <dbReference type="NCBI Taxonomy" id="339861"/>
    <lineage>
        <taxon>Bacteria</taxon>
        <taxon>Bacillati</taxon>
        <taxon>Bacillota</taxon>
        <taxon>Clostridia</taxon>
        <taxon>Eubacteriales</taxon>
        <taxon>Clostridiaceae</taxon>
        <taxon>Clostridium</taxon>
    </lineage>
</organism>
<keyword evidence="3" id="KW-1185">Reference proteome</keyword>
<dbReference type="RefSeq" id="WP_211144241.1">
    <property type="nucleotide sequence ID" value="NZ_JAEEGB010000035.1"/>
</dbReference>
<dbReference type="Proteomes" id="UP000622687">
    <property type="component" value="Unassembled WGS sequence"/>
</dbReference>
<dbReference type="PANTHER" id="PTHR43190:SF3">
    <property type="entry name" value="N-ACETYL-D-GLUCOSAMINE KINASE"/>
    <property type="match status" value="1"/>
</dbReference>
<dbReference type="EMBL" id="JAEEGB010000035">
    <property type="protein sequence ID" value="MBI6874866.1"/>
    <property type="molecule type" value="Genomic_DNA"/>
</dbReference>
<reference evidence="2" key="1">
    <citation type="submission" date="2020-12" db="EMBL/GenBank/DDBJ databases">
        <title>Clostridium thailandense sp. nov., a novel acetogenic bacterium isolated from peat land soil in Thailand.</title>
        <authorList>
            <person name="Chaikitkaew S."/>
            <person name="Birkeland N.K."/>
        </authorList>
    </citation>
    <scope>NUCLEOTIDE SEQUENCE</scope>
    <source>
        <strain evidence="2">DSM 17425</strain>
    </source>
</reference>
<accession>A0A934HUL8</accession>
<dbReference type="SUPFAM" id="SSF53067">
    <property type="entry name" value="Actin-like ATPase domain"/>
    <property type="match status" value="2"/>
</dbReference>